<reference evidence="3 4" key="1">
    <citation type="submission" date="2023-05" db="EMBL/GenBank/DDBJ databases">
        <title>A 100% complete, gapless, phased diploid assembly of the Scenedesmus obliquus UTEX 3031 genome.</title>
        <authorList>
            <person name="Biondi T.C."/>
            <person name="Hanschen E.R."/>
            <person name="Kwon T."/>
            <person name="Eng W."/>
            <person name="Kruse C.P.S."/>
            <person name="Koehler S.I."/>
            <person name="Kunde Y."/>
            <person name="Gleasner C.D."/>
            <person name="You Mak K.T."/>
            <person name="Polle J."/>
            <person name="Hovde B.T."/>
            <person name="Starkenburg S.R."/>
        </authorList>
    </citation>
    <scope>NUCLEOTIDE SEQUENCE [LARGE SCALE GENOMIC DNA]</scope>
    <source>
        <strain evidence="3 4">DOE0152z</strain>
    </source>
</reference>
<dbReference type="InterPro" id="IPR002889">
    <property type="entry name" value="WSC_carb-bd"/>
</dbReference>
<dbReference type="PROSITE" id="PS00022">
    <property type="entry name" value="EGF_1"/>
    <property type="match status" value="4"/>
</dbReference>
<evidence type="ECO:0000313" key="4">
    <source>
        <dbReference type="Proteomes" id="UP001244341"/>
    </source>
</evidence>
<accession>A0ABY8TRV2</accession>
<dbReference type="InterPro" id="IPR051589">
    <property type="entry name" value="Sialate-O-sulfotransferase"/>
</dbReference>
<evidence type="ECO:0000313" key="3">
    <source>
        <dbReference type="EMBL" id="WIA11031.1"/>
    </source>
</evidence>
<evidence type="ECO:0000256" key="1">
    <source>
        <dbReference type="ARBA" id="ARBA00022737"/>
    </source>
</evidence>
<protein>
    <recommendedName>
        <fullName evidence="2">WSC domain-containing protein</fullName>
    </recommendedName>
</protein>
<dbReference type="EMBL" id="CP126209">
    <property type="protein sequence ID" value="WIA11031.1"/>
    <property type="molecule type" value="Genomic_DNA"/>
</dbReference>
<dbReference type="PANTHER" id="PTHR45964:SF5">
    <property type="entry name" value="WSCD FAMILY MEMBER CG9164"/>
    <property type="match status" value="1"/>
</dbReference>
<proteinExistence type="predicted"/>
<dbReference type="Proteomes" id="UP001244341">
    <property type="component" value="Chromosome 2b"/>
</dbReference>
<sequence>MRGRGHTCVKGPGGPNGLAFACQVGQHVVSGTVIRCFINPLPIRTCVKSPADLCLVSNCCILNAQPRLSGSNCSTDVCLTPNYCNGNAESCTGGVCKCKTGFSGARCETSTDICVADPNYCNGHATKCLAGVCTCKPGYTGTRCETAVELDPCDSTNYCNGHELSCTGGVCKCKPGYSGAYCQTSDINGACYEDTLLSSCNIPGSTTLAALGYSAEGDMTVARCKALAAERGLAFAGIRNGSYCVGGNDISRMGAVELSKCNMHCPGNLQEFCGGQCYFSMHQVAPQKPPKYPIDAVTGTLWRGCFATGVTTSPAGFTKLSSDNYENIYPEKCVRMAAAKGFKYAGITPVGSYPLIACFGGNDEPVFVNGPAYNPLLGYGSGCFTACDMALKDLAPGWMNTNTTCGGDYAMSIYEIQSPCATSNGFYCNGNEKECHDQEGCFCKDNFTGAHCETKTGKDSYIASSVGCYMDKVCVQANGGNLAWHNYKLIPLGDDFANTATLTPEQCGMLAARKGLRYAALQTNMCYGTNSTEDYLTQNGVCDGRCRDGTEGGCGGSYCALNVYEVDNSRAAAFPIEAVAGTKWRGCWAEYKLDTPAKERALPMLLQPYGPMNAAKCVQLAKAKGLRFAALQDGQQCWGGSDEVQAFQYGPAFWSIYMYWAEGCKKSCTAPGSTGYTCGGVLSNSIYEIL</sequence>
<dbReference type="Pfam" id="PF01822">
    <property type="entry name" value="WSC"/>
    <property type="match status" value="1"/>
</dbReference>
<dbReference type="PROSITE" id="PS51212">
    <property type="entry name" value="WSC"/>
    <property type="match status" value="1"/>
</dbReference>
<dbReference type="Gene3D" id="2.10.25.10">
    <property type="entry name" value="Laminin"/>
    <property type="match status" value="1"/>
</dbReference>
<keyword evidence="4" id="KW-1185">Reference proteome</keyword>
<organism evidence="3 4">
    <name type="scientific">Tetradesmus obliquus</name>
    <name type="common">Green alga</name>
    <name type="synonym">Acutodesmus obliquus</name>
    <dbReference type="NCBI Taxonomy" id="3088"/>
    <lineage>
        <taxon>Eukaryota</taxon>
        <taxon>Viridiplantae</taxon>
        <taxon>Chlorophyta</taxon>
        <taxon>core chlorophytes</taxon>
        <taxon>Chlorophyceae</taxon>
        <taxon>CS clade</taxon>
        <taxon>Sphaeropleales</taxon>
        <taxon>Scenedesmaceae</taxon>
        <taxon>Tetradesmus</taxon>
    </lineage>
</organism>
<dbReference type="PROSITE" id="PS01186">
    <property type="entry name" value="EGF_2"/>
    <property type="match status" value="3"/>
</dbReference>
<dbReference type="PANTHER" id="PTHR45964">
    <property type="entry name" value="WSCD FAMILY MEMBER CG9164"/>
    <property type="match status" value="1"/>
</dbReference>
<dbReference type="InterPro" id="IPR000742">
    <property type="entry name" value="EGF"/>
</dbReference>
<evidence type="ECO:0000259" key="2">
    <source>
        <dbReference type="PROSITE" id="PS51212"/>
    </source>
</evidence>
<feature type="domain" description="WSC" evidence="2">
    <location>
        <begin position="185"/>
        <end position="285"/>
    </location>
</feature>
<gene>
    <name evidence="3" type="ORF">OEZ85_011184</name>
</gene>
<name>A0ABY8TRV2_TETOB</name>
<dbReference type="SMART" id="SM00181">
    <property type="entry name" value="EGF"/>
    <property type="match status" value="4"/>
</dbReference>
<dbReference type="PROSITE" id="PS51257">
    <property type="entry name" value="PROKAR_LIPOPROTEIN"/>
    <property type="match status" value="1"/>
</dbReference>
<keyword evidence="1" id="KW-0677">Repeat</keyword>
<dbReference type="SMART" id="SM00321">
    <property type="entry name" value="WSC"/>
    <property type="match status" value="1"/>
</dbReference>